<dbReference type="InterPro" id="IPR026870">
    <property type="entry name" value="Zinc_ribbon_dom"/>
</dbReference>
<dbReference type="Proteomes" id="UP000823906">
    <property type="component" value="Unassembled WGS sequence"/>
</dbReference>
<dbReference type="PANTHER" id="PTHR40038:SF1">
    <property type="entry name" value="MEMBRANE-ASSOCIATED PROTEIN TCAA"/>
    <property type="match status" value="1"/>
</dbReference>
<dbReference type="Pfam" id="PF13240">
    <property type="entry name" value="Zn_Ribbon_1"/>
    <property type="match status" value="1"/>
</dbReference>
<comment type="caution">
    <text evidence="4">The sequence shown here is derived from an EMBL/GenBank/DDBJ whole genome shotgun (WGS) entry which is preliminary data.</text>
</comment>
<accession>A0A9D2P8Y1</accession>
<protein>
    <submittedName>
        <fullName evidence="4">Zinc-ribbon domain-containing protein</fullName>
    </submittedName>
</protein>
<evidence type="ECO:0000313" key="5">
    <source>
        <dbReference type="Proteomes" id="UP000823906"/>
    </source>
</evidence>
<dbReference type="InterPro" id="IPR059113">
    <property type="entry name" value="Znf_ribbon"/>
</dbReference>
<keyword evidence="1" id="KW-0472">Membrane</keyword>
<dbReference type="Pfam" id="PF13248">
    <property type="entry name" value="Zn_ribbon_3"/>
    <property type="match status" value="1"/>
</dbReference>
<evidence type="ECO:0000256" key="1">
    <source>
        <dbReference type="SAM" id="Phobius"/>
    </source>
</evidence>
<dbReference type="EMBL" id="DWWN01000035">
    <property type="protein sequence ID" value="HJC45536.1"/>
    <property type="molecule type" value="Genomic_DNA"/>
</dbReference>
<feature type="transmembrane region" description="Helical" evidence="1">
    <location>
        <begin position="98"/>
        <end position="115"/>
    </location>
</feature>
<reference evidence="4" key="2">
    <citation type="submission" date="2021-04" db="EMBL/GenBank/DDBJ databases">
        <authorList>
            <person name="Gilroy R."/>
        </authorList>
    </citation>
    <scope>NUCLEOTIDE SEQUENCE</scope>
    <source>
        <strain evidence="4">ChiSjej5B23-2810</strain>
    </source>
</reference>
<dbReference type="PANTHER" id="PTHR40038">
    <property type="entry name" value="MEMBRANE-ASSOCIATED PROTEIN TCAA"/>
    <property type="match status" value="1"/>
</dbReference>
<organism evidence="4 5">
    <name type="scientific">Candidatus Faecalibacterium faecigallinarum</name>
    <dbReference type="NCBI Taxonomy" id="2838577"/>
    <lineage>
        <taxon>Bacteria</taxon>
        <taxon>Bacillati</taxon>
        <taxon>Bacillota</taxon>
        <taxon>Clostridia</taxon>
        <taxon>Eubacteriales</taxon>
        <taxon>Oscillospiraceae</taxon>
        <taxon>Faecalibacterium</taxon>
    </lineage>
</organism>
<feature type="domain" description="Putative zinc-ribbon" evidence="3">
    <location>
        <begin position="123"/>
        <end position="147"/>
    </location>
</feature>
<evidence type="ECO:0000259" key="3">
    <source>
        <dbReference type="Pfam" id="PF13248"/>
    </source>
</evidence>
<feature type="domain" description="Zinc-ribbon" evidence="2">
    <location>
        <begin position="2"/>
        <end position="24"/>
    </location>
</feature>
<name>A0A9D2P8Y1_9FIRM</name>
<sequence length="303" mass="34121">MFCTKCGAPLPEDARFCTNCGTPVVPAETEESAAASFEENLPVVMQEASKDMPKPAGNIFARFWNSPKFEWAAQQYYYLLDAFIAVAGLLMLLTELWIVGLILILVGGSGIGKWWKWRKRRSYTDCPNCGKTVKADMEFCPKCGTKIPAKQLTREEVDAESKDNHDDSLTKKKIGLLAAPIALPVILLALWGFGDFVLNRPAYELKDVVWDQYGSQTLEQVVNANFDDPEWSSTKIDDDHATVYIEGYMPYYGENVRLEFAYEELDESTISGSLERIVFLDSMEAYSNDIASALFLQQMYENT</sequence>
<keyword evidence="1" id="KW-0812">Transmembrane</keyword>
<evidence type="ECO:0000259" key="2">
    <source>
        <dbReference type="Pfam" id="PF13240"/>
    </source>
</evidence>
<keyword evidence="1" id="KW-1133">Transmembrane helix</keyword>
<evidence type="ECO:0000313" key="4">
    <source>
        <dbReference type="EMBL" id="HJC45536.1"/>
    </source>
</evidence>
<feature type="transmembrane region" description="Helical" evidence="1">
    <location>
        <begin position="174"/>
        <end position="193"/>
    </location>
</feature>
<reference evidence="4" key="1">
    <citation type="journal article" date="2021" name="PeerJ">
        <title>Extensive microbial diversity within the chicken gut microbiome revealed by metagenomics and culture.</title>
        <authorList>
            <person name="Gilroy R."/>
            <person name="Ravi A."/>
            <person name="Getino M."/>
            <person name="Pursley I."/>
            <person name="Horton D.L."/>
            <person name="Alikhan N.F."/>
            <person name="Baker D."/>
            <person name="Gharbi K."/>
            <person name="Hall N."/>
            <person name="Watson M."/>
            <person name="Adriaenssens E.M."/>
            <person name="Foster-Nyarko E."/>
            <person name="Jarju S."/>
            <person name="Secka A."/>
            <person name="Antonio M."/>
            <person name="Oren A."/>
            <person name="Chaudhuri R.R."/>
            <person name="La Ragione R."/>
            <person name="Hildebrand F."/>
            <person name="Pallen M.J."/>
        </authorList>
    </citation>
    <scope>NUCLEOTIDE SEQUENCE</scope>
    <source>
        <strain evidence="4">ChiSjej5B23-2810</strain>
    </source>
</reference>
<dbReference type="AlphaFoldDB" id="A0A9D2P8Y1"/>
<proteinExistence type="predicted"/>
<gene>
    <name evidence="4" type="ORF">H9703_05300</name>
</gene>